<dbReference type="PANTHER" id="PTHR43081">
    <property type="entry name" value="ADENYLATE CYCLASE, TERMINAL-DIFFERENTIATION SPECIFIC-RELATED"/>
    <property type="match status" value="1"/>
</dbReference>
<name>A0ABN9T7V3_9DINO</name>
<dbReference type="InterPro" id="IPR001054">
    <property type="entry name" value="A/G_cyclase"/>
</dbReference>
<organism evidence="4 5">
    <name type="scientific">Prorocentrum cordatum</name>
    <dbReference type="NCBI Taxonomy" id="2364126"/>
    <lineage>
        <taxon>Eukaryota</taxon>
        <taxon>Sar</taxon>
        <taxon>Alveolata</taxon>
        <taxon>Dinophyceae</taxon>
        <taxon>Prorocentrales</taxon>
        <taxon>Prorocentraceae</taxon>
        <taxon>Prorocentrum</taxon>
    </lineage>
</organism>
<reference evidence="4" key="1">
    <citation type="submission" date="2023-10" db="EMBL/GenBank/DDBJ databases">
        <authorList>
            <person name="Chen Y."/>
            <person name="Shah S."/>
            <person name="Dougan E. K."/>
            <person name="Thang M."/>
            <person name="Chan C."/>
        </authorList>
    </citation>
    <scope>NUCLEOTIDE SEQUENCE [LARGE SCALE GENOMIC DNA]</scope>
</reference>
<dbReference type="CDD" id="cd07302">
    <property type="entry name" value="CHD"/>
    <property type="match status" value="1"/>
</dbReference>
<dbReference type="InterPro" id="IPR050697">
    <property type="entry name" value="Adenylyl/Guanylyl_Cyclase_3/4"/>
</dbReference>
<dbReference type="Proteomes" id="UP001189429">
    <property type="component" value="Unassembled WGS sequence"/>
</dbReference>
<feature type="transmembrane region" description="Helical" evidence="2">
    <location>
        <begin position="512"/>
        <end position="535"/>
    </location>
</feature>
<evidence type="ECO:0000256" key="2">
    <source>
        <dbReference type="SAM" id="Phobius"/>
    </source>
</evidence>
<keyword evidence="2" id="KW-0812">Transmembrane</keyword>
<dbReference type="InterPro" id="IPR029787">
    <property type="entry name" value="Nucleotide_cyclase"/>
</dbReference>
<feature type="domain" description="Guanylate cyclase" evidence="3">
    <location>
        <begin position="704"/>
        <end position="839"/>
    </location>
</feature>
<accession>A0ABN9T7V3</accession>
<evidence type="ECO:0000256" key="1">
    <source>
        <dbReference type="SAM" id="MobiDB-lite"/>
    </source>
</evidence>
<gene>
    <name evidence="4" type="ORF">PCOR1329_LOCUS36437</name>
</gene>
<dbReference type="Pfam" id="PF00211">
    <property type="entry name" value="Guanylate_cyc"/>
    <property type="match status" value="1"/>
</dbReference>
<keyword evidence="2" id="KW-0472">Membrane</keyword>
<proteinExistence type="predicted"/>
<protein>
    <recommendedName>
        <fullName evidence="3">Guanylate cyclase domain-containing protein</fullName>
    </recommendedName>
</protein>
<evidence type="ECO:0000259" key="3">
    <source>
        <dbReference type="PROSITE" id="PS50125"/>
    </source>
</evidence>
<keyword evidence="5" id="KW-1185">Reference proteome</keyword>
<feature type="transmembrane region" description="Helical" evidence="2">
    <location>
        <begin position="590"/>
        <end position="614"/>
    </location>
</feature>
<evidence type="ECO:0000313" key="5">
    <source>
        <dbReference type="Proteomes" id="UP001189429"/>
    </source>
</evidence>
<dbReference type="Gene3D" id="3.30.70.1230">
    <property type="entry name" value="Nucleotide cyclase"/>
    <property type="match status" value="1"/>
</dbReference>
<dbReference type="SUPFAM" id="SSF55073">
    <property type="entry name" value="Nucleotide cyclase"/>
    <property type="match status" value="1"/>
</dbReference>
<comment type="caution">
    <text evidence="4">The sequence shown here is derived from an EMBL/GenBank/DDBJ whole genome shotgun (WGS) entry which is preliminary data.</text>
</comment>
<dbReference type="SMART" id="SM00044">
    <property type="entry name" value="CYCc"/>
    <property type="match status" value="1"/>
</dbReference>
<sequence length="1053" mass="115371">MARALADGDAGTSTGSFAPVAAKLPRAGIGEERFRELRALTAAAGPIPVGKAIHALHYLARRIKALQKTMRCGTAIRKNRAGIIAARKKHKNAQKHEGHPAAVIDAVMRDAPRSLPTPGAIFLALFAMRSGTSQGSYIYVSMSTVTGLKDRFERMSSQWDSMWREVNREGQTAEQLQLASLPIIVPPLSRECYSDCMNAVKLHNKLASDQTSPKQRHGGLRRGALIHMRDNKFVPAVHTPAHRKMEVIDRPPQPERRASQANWRADREVSFSTRTEFQAIRLRETVEASRARFDVSLSSSFRLLFHGQFWLTFSSEALHVAARQLQAMPRRPNIMSPVVDGRVESAPMAASPGSPLRVPPVSTASPALTTRSTVTVTDMRVCSPCRSVAQSPPNGAGQEICRAAREGDQPFDNAEVEDHCTTAADSMRTMPAHVRRVTTTSALSSQTQGSPVRDQMTKASSIMMDVMRLMSKTGYISTSGSNLSLTPATIVREQHEADDEARMPTRRCGVSVAVVGAAFFALISAACLGVVLGFFEHHGRMLAEKAEGVFRRYAEQLHLRPDDPVTQSAIEQGVLELQDELQSMCDATRLMIVVALLIVLGVGTAIVGTVGILMSRKLRLLGKLNELMEKLSTLNLSMDSEEFSRFCRGRRSNMHEIAQLQDTFDRLTKCIVLFARFVPETVVQRIVHGDRRATRLYVDNRCATIMFSDIKDFTSLSEQFAHLNPRSMLFLLTRYFSVMTHIVEAYEGTVGEILGDGLLVFWNTPESVRNHATKACAAALAQQVALKYLNQHFASMGLPQLEIRIGLHTGQVLTGNFGSLTKMKFGCMGDTVNLASRLEGLCKVYGVGIVCSGSTHGALAQKQGFLCRRLDRVKVKGRDEPTEVYEVIGRDETSILPAAFQEAADSAAAHVSNAGTVHSVGCKRSARFSRGSSLAPRIQDVVIEAIGGLYALCRGVNDGLESIWDDLSFEEDEHMSVLTSSIGLVGAVREMSITAEQHSRAARYEDALTALQQGEFSVAYRLASELLEDTPGDLAAARLRDMANDGCMCRQMT</sequence>
<evidence type="ECO:0000313" key="4">
    <source>
        <dbReference type="EMBL" id="CAK0841162.1"/>
    </source>
</evidence>
<dbReference type="PANTHER" id="PTHR43081:SF1">
    <property type="entry name" value="ADENYLATE CYCLASE, TERMINAL-DIFFERENTIATION SPECIFIC"/>
    <property type="match status" value="1"/>
</dbReference>
<feature type="region of interest" description="Disordered" evidence="1">
    <location>
        <begin position="345"/>
        <end position="364"/>
    </location>
</feature>
<keyword evidence="2" id="KW-1133">Transmembrane helix</keyword>
<dbReference type="PROSITE" id="PS50125">
    <property type="entry name" value="GUANYLATE_CYCLASE_2"/>
    <property type="match status" value="1"/>
</dbReference>
<dbReference type="EMBL" id="CAUYUJ010014433">
    <property type="protein sequence ID" value="CAK0841162.1"/>
    <property type="molecule type" value="Genomic_DNA"/>
</dbReference>